<accession>A0A263D0N5</accession>
<proteinExistence type="predicted"/>
<dbReference type="InParanoid" id="A0A263D0N5"/>
<evidence type="ECO:0000313" key="2">
    <source>
        <dbReference type="Proteomes" id="UP000242444"/>
    </source>
</evidence>
<dbReference type="AlphaFoldDB" id="A0A263D0N5"/>
<reference evidence="1 2" key="1">
    <citation type="submission" date="2017-07" db="EMBL/GenBank/DDBJ databases">
        <title>Amycolatopsis antarcticus sp. nov., isolated from the surface of an Antarcticus brown macroalga.</title>
        <authorList>
            <person name="Wang J."/>
            <person name="Leiva S."/>
            <person name="Huang J."/>
            <person name="Huang Y."/>
        </authorList>
    </citation>
    <scope>NUCLEOTIDE SEQUENCE [LARGE SCALE GENOMIC DNA]</scope>
    <source>
        <strain evidence="1 2">AU-G6</strain>
    </source>
</reference>
<sequence>MTGVWVAGLPYSQRRTLPGRLCRLGGTLRLEDEELVFEPIGGIGRTRRLPLRQIVAVRAFADSPPRLSIETADGRGLVLMIAANRLTPVWTRDTSTRDRAVAAISRHVGLT</sequence>
<keyword evidence="2" id="KW-1185">Reference proteome</keyword>
<dbReference type="Proteomes" id="UP000242444">
    <property type="component" value="Unassembled WGS sequence"/>
</dbReference>
<comment type="caution">
    <text evidence="1">The sequence shown here is derived from an EMBL/GenBank/DDBJ whole genome shotgun (WGS) entry which is preliminary data.</text>
</comment>
<dbReference type="OrthoDB" id="9954056at2"/>
<dbReference type="EMBL" id="NKYE01000010">
    <property type="protein sequence ID" value="OZM71992.1"/>
    <property type="molecule type" value="Genomic_DNA"/>
</dbReference>
<evidence type="ECO:0000313" key="1">
    <source>
        <dbReference type="EMBL" id="OZM71992.1"/>
    </source>
</evidence>
<name>A0A263D0N5_9PSEU</name>
<protein>
    <recommendedName>
        <fullName evidence="3">PH domain-containing protein</fullName>
    </recommendedName>
</protein>
<organism evidence="1 2">
    <name type="scientific">Amycolatopsis antarctica</name>
    <dbReference type="NCBI Taxonomy" id="1854586"/>
    <lineage>
        <taxon>Bacteria</taxon>
        <taxon>Bacillati</taxon>
        <taxon>Actinomycetota</taxon>
        <taxon>Actinomycetes</taxon>
        <taxon>Pseudonocardiales</taxon>
        <taxon>Pseudonocardiaceae</taxon>
        <taxon>Amycolatopsis</taxon>
    </lineage>
</organism>
<evidence type="ECO:0008006" key="3">
    <source>
        <dbReference type="Google" id="ProtNLM"/>
    </source>
</evidence>
<gene>
    <name evidence="1" type="ORF">CFN78_17815</name>
</gene>
<dbReference type="RefSeq" id="WP_094863948.1">
    <property type="nucleotide sequence ID" value="NZ_NKYE01000010.1"/>
</dbReference>